<protein>
    <submittedName>
        <fullName evidence="1">HNH endonuclease</fullName>
    </submittedName>
</protein>
<dbReference type="EMBL" id="MN336265">
    <property type="protein sequence ID" value="QGT52297.1"/>
    <property type="molecule type" value="Genomic_DNA"/>
</dbReference>
<accession>A0A650EQS2</accession>
<proteinExistence type="predicted"/>
<keyword evidence="1" id="KW-0378">Hydrolase</keyword>
<dbReference type="Gene3D" id="3.90.75.20">
    <property type="match status" value="1"/>
</dbReference>
<dbReference type="InterPro" id="IPR044925">
    <property type="entry name" value="His-Me_finger_sf"/>
</dbReference>
<keyword evidence="1" id="KW-0540">Nuclease</keyword>
<evidence type="ECO:0000313" key="1">
    <source>
        <dbReference type="EMBL" id="QGT52297.1"/>
    </source>
</evidence>
<reference evidence="1 2" key="1">
    <citation type="submission" date="2019-08" db="EMBL/GenBank/DDBJ databases">
        <authorList>
            <person name="Wang X."/>
        </authorList>
    </citation>
    <scope>NUCLEOTIDE SEQUENCE [LARGE SCALE GENOMIC DNA]</scope>
</reference>
<keyword evidence="1" id="KW-0255">Endonuclease</keyword>
<dbReference type="SUPFAM" id="SSF54060">
    <property type="entry name" value="His-Me finger endonucleases"/>
    <property type="match status" value="1"/>
</dbReference>
<evidence type="ECO:0000313" key="2">
    <source>
        <dbReference type="Proteomes" id="UP000427688"/>
    </source>
</evidence>
<dbReference type="GO" id="GO:0004519">
    <property type="term" value="F:endonuclease activity"/>
    <property type="evidence" value="ECO:0007669"/>
    <property type="project" value="UniProtKB-KW"/>
</dbReference>
<keyword evidence="2" id="KW-1185">Reference proteome</keyword>
<gene>
    <name evidence="1" type="ORF">vBSenSEnJE6_18</name>
</gene>
<sequence>MKCPHNERLDYNPDTGVITWVKSNSNRVKNGGVAGYINWQGYRMIQIGKRKVPASHIAWAALHPDDPILEGEEIDHINHDPTDDRAINLRKTNHRGNCRNRTLRTDSKYGLSGLGWRKKESRWIVQVGPKGAAYRGLFPDLLSAAAEVFRARKELGFHENHGEPKNG</sequence>
<organism evidence="1 2">
    <name type="scientific">Salmonella phage vB_SenS-EnJE6</name>
    <dbReference type="NCBI Taxonomy" id="2603849"/>
    <lineage>
        <taxon>Viruses</taxon>
        <taxon>Duplodnaviria</taxon>
        <taxon>Heunggongvirae</taxon>
        <taxon>Uroviricota</taxon>
        <taxon>Caudoviricetes</taxon>
        <taxon>Sarkviridae</taxon>
        <taxon>Guernseyvirinae</taxon>
        <taxon>Jerseyvirus</taxon>
        <taxon>Jerseyvirus EnJE6</taxon>
    </lineage>
</organism>
<name>A0A650EQS2_9CAUD</name>
<dbReference type="Proteomes" id="UP000427688">
    <property type="component" value="Segment"/>
</dbReference>